<evidence type="ECO:0000256" key="6">
    <source>
        <dbReference type="ARBA" id="ARBA00023136"/>
    </source>
</evidence>
<evidence type="ECO:0000256" key="8">
    <source>
        <dbReference type="SAM" id="MobiDB-lite"/>
    </source>
</evidence>
<comment type="caution">
    <text evidence="9">The sequence shown here is derived from an EMBL/GenBank/DDBJ whole genome shotgun (WGS) entry which is preliminary data.</text>
</comment>
<dbReference type="GO" id="GO:0016020">
    <property type="term" value="C:membrane"/>
    <property type="evidence" value="ECO:0007669"/>
    <property type="project" value="UniProtKB-SubCell"/>
</dbReference>
<comment type="subcellular location">
    <subcellularLocation>
        <location evidence="7">Membrane</location>
        <topology evidence="7">Multi-pass membrane protein</topology>
    </subcellularLocation>
</comment>
<feature type="compositionally biased region" description="Basic and acidic residues" evidence="8">
    <location>
        <begin position="383"/>
        <end position="395"/>
    </location>
</feature>
<dbReference type="OrthoDB" id="4096362at2759"/>
<feature type="compositionally biased region" description="Low complexity" evidence="8">
    <location>
        <begin position="319"/>
        <end position="329"/>
    </location>
</feature>
<evidence type="ECO:0000256" key="3">
    <source>
        <dbReference type="ARBA" id="ARBA00021353"/>
    </source>
</evidence>
<dbReference type="AlphaFoldDB" id="A0A8H6VEZ8"/>
<comment type="function">
    <text evidence="1 7">Required for growth under high-pressure and low-temperature conditions.</text>
</comment>
<protein>
    <recommendedName>
        <fullName evidence="3 7">Defect at low temperature protein 1</fullName>
    </recommendedName>
</protein>
<keyword evidence="10" id="KW-1185">Reference proteome</keyword>
<gene>
    <name evidence="7" type="primary">DLT1</name>
    <name evidence="9" type="ORF">HII31_09828</name>
</gene>
<comment type="similarity">
    <text evidence="2 7">Belongs to the DLT1 family.</text>
</comment>
<evidence type="ECO:0000256" key="1">
    <source>
        <dbReference type="ARBA" id="ARBA00002489"/>
    </source>
</evidence>
<accession>A0A8H6VEZ8</accession>
<proteinExistence type="inferred from homology"/>
<dbReference type="EMBL" id="JABCIY010000204">
    <property type="protein sequence ID" value="KAF7188905.1"/>
    <property type="molecule type" value="Genomic_DNA"/>
</dbReference>
<keyword evidence="5 7" id="KW-1133">Transmembrane helix</keyword>
<feature type="transmembrane region" description="Helical" evidence="7">
    <location>
        <begin position="49"/>
        <end position="72"/>
    </location>
</feature>
<evidence type="ECO:0000256" key="5">
    <source>
        <dbReference type="ARBA" id="ARBA00022989"/>
    </source>
</evidence>
<name>A0A8H6VEZ8_9PEZI</name>
<feature type="compositionally biased region" description="Low complexity" evidence="8">
    <location>
        <begin position="343"/>
        <end position="352"/>
    </location>
</feature>
<dbReference type="InterPro" id="IPR038869">
    <property type="entry name" value="DLT1"/>
</dbReference>
<feature type="transmembrane region" description="Helical" evidence="7">
    <location>
        <begin position="21"/>
        <end position="43"/>
    </location>
</feature>
<keyword evidence="4 7" id="KW-0812">Transmembrane</keyword>
<reference evidence="9" key="1">
    <citation type="submission" date="2020-04" db="EMBL/GenBank/DDBJ databases">
        <title>Draft genome resource of the tomato pathogen Pseudocercospora fuligena.</title>
        <authorList>
            <person name="Zaccaron A."/>
        </authorList>
    </citation>
    <scope>NUCLEOTIDE SEQUENCE</scope>
    <source>
        <strain evidence="9">PF001</strain>
    </source>
</reference>
<dbReference type="Proteomes" id="UP000660729">
    <property type="component" value="Unassembled WGS sequence"/>
</dbReference>
<evidence type="ECO:0000256" key="4">
    <source>
        <dbReference type="ARBA" id="ARBA00022692"/>
    </source>
</evidence>
<feature type="compositionally biased region" description="Polar residues" evidence="8">
    <location>
        <begin position="370"/>
        <end position="382"/>
    </location>
</feature>
<organism evidence="9 10">
    <name type="scientific">Pseudocercospora fuligena</name>
    <dbReference type="NCBI Taxonomy" id="685502"/>
    <lineage>
        <taxon>Eukaryota</taxon>
        <taxon>Fungi</taxon>
        <taxon>Dikarya</taxon>
        <taxon>Ascomycota</taxon>
        <taxon>Pezizomycotina</taxon>
        <taxon>Dothideomycetes</taxon>
        <taxon>Dothideomycetidae</taxon>
        <taxon>Mycosphaerellales</taxon>
        <taxon>Mycosphaerellaceae</taxon>
        <taxon>Pseudocercospora</taxon>
    </lineage>
</organism>
<dbReference type="PANTHER" id="PTHR40021:SF1">
    <property type="entry name" value="DEFECT AT LOW TEMPERATURE PROTEIN 1"/>
    <property type="match status" value="1"/>
</dbReference>
<dbReference type="PANTHER" id="PTHR40021">
    <property type="entry name" value="DEFECT AT LOW TEMPERATURE PROTEIN 1"/>
    <property type="match status" value="1"/>
</dbReference>
<evidence type="ECO:0000313" key="9">
    <source>
        <dbReference type="EMBL" id="KAF7188905.1"/>
    </source>
</evidence>
<feature type="region of interest" description="Disordered" evidence="8">
    <location>
        <begin position="319"/>
        <end position="423"/>
    </location>
</feature>
<evidence type="ECO:0000256" key="7">
    <source>
        <dbReference type="RuleBase" id="RU367100"/>
    </source>
</evidence>
<sequence length="423" mass="46769">MIRGRRVLPFRIPFFRVFYSLTYTALYLLTLVFLAITPISMLYSTIQQLALQYTIMIGGSYVLTALIAIFIYSSRLYTNRSVISAVGKPYVPIEDGEVGKSVRKMIVKQLRRSAIVAWEGRPRDLFGEILWGEQEGVLPQDSDSINHNDYTVGTEIVVDPSNPPWGDVQHAGWTSPSHQDDNKNPHVRFAEVVAELPNLVEARAVSLAPADPTATPVQGQARPADPAVVDLLTRPANMAMREYLTQLGYLGLIQPPEIGQEFLLHYEKARFGGRPSTVEDFNALMQTFAKLLAGMTGLNSEIVKEIRVQSGEQAESLRELPLLSLPGPSDDTWFQTPSPRPQSPQSSVISPVTAYEAQSSRVNAPFSPDGRQSQESLSSVIHRTSDNLQDERDRPIYNMQASSSSPLPSDAGSVLVHDMDDDG</sequence>
<evidence type="ECO:0000313" key="10">
    <source>
        <dbReference type="Proteomes" id="UP000660729"/>
    </source>
</evidence>
<evidence type="ECO:0000256" key="2">
    <source>
        <dbReference type="ARBA" id="ARBA00005550"/>
    </source>
</evidence>
<keyword evidence="6 7" id="KW-0472">Membrane</keyword>